<dbReference type="Pfam" id="PF00027">
    <property type="entry name" value="cNMP_binding"/>
    <property type="match status" value="1"/>
</dbReference>
<evidence type="ECO:0000259" key="1">
    <source>
        <dbReference type="PROSITE" id="PS50042"/>
    </source>
</evidence>
<dbReference type="PROSITE" id="PS50042">
    <property type="entry name" value="CNMP_BINDING_3"/>
    <property type="match status" value="1"/>
</dbReference>
<evidence type="ECO:0000313" key="2">
    <source>
        <dbReference type="EMBL" id="QKZ03000.1"/>
    </source>
</evidence>
<dbReference type="InterPro" id="IPR014710">
    <property type="entry name" value="RmlC-like_jellyroll"/>
</dbReference>
<dbReference type="InterPro" id="IPR050397">
    <property type="entry name" value="Env_Response_Regulators"/>
</dbReference>
<evidence type="ECO:0000313" key="3">
    <source>
        <dbReference type="Proteomes" id="UP000509568"/>
    </source>
</evidence>
<dbReference type="GO" id="GO:0005829">
    <property type="term" value="C:cytosol"/>
    <property type="evidence" value="ECO:0007669"/>
    <property type="project" value="TreeGrafter"/>
</dbReference>
<keyword evidence="3" id="KW-1185">Reference proteome</keyword>
<dbReference type="Gene3D" id="2.60.120.10">
    <property type="entry name" value="Jelly Rolls"/>
    <property type="match status" value="1"/>
</dbReference>
<dbReference type="SMART" id="SM00100">
    <property type="entry name" value="cNMP"/>
    <property type="match status" value="1"/>
</dbReference>
<accession>A0A7D5D4U3</accession>
<dbReference type="PRINTS" id="PR00103">
    <property type="entry name" value="CAMPKINASE"/>
</dbReference>
<dbReference type="Proteomes" id="UP000509568">
    <property type="component" value="Chromosome"/>
</dbReference>
<dbReference type="PROSITE" id="PS00888">
    <property type="entry name" value="CNMP_BINDING_1"/>
    <property type="match status" value="1"/>
</dbReference>
<proteinExistence type="predicted"/>
<dbReference type="GO" id="GO:0003700">
    <property type="term" value="F:DNA-binding transcription factor activity"/>
    <property type="evidence" value="ECO:0007669"/>
    <property type="project" value="TreeGrafter"/>
</dbReference>
<dbReference type="InterPro" id="IPR000595">
    <property type="entry name" value="cNMP-bd_dom"/>
</dbReference>
<dbReference type="KEGG" id="pez:HWQ56_03990"/>
<dbReference type="RefSeq" id="WP_176569842.1">
    <property type="nucleotide sequence ID" value="NZ_CP056030.1"/>
</dbReference>
<dbReference type="AlphaFoldDB" id="A0A7D5D4U3"/>
<dbReference type="InterPro" id="IPR018490">
    <property type="entry name" value="cNMP-bd_dom_sf"/>
</dbReference>
<dbReference type="SUPFAM" id="SSF51206">
    <property type="entry name" value="cAMP-binding domain-like"/>
    <property type="match status" value="1"/>
</dbReference>
<dbReference type="PANTHER" id="PTHR24567">
    <property type="entry name" value="CRP FAMILY TRANSCRIPTIONAL REGULATORY PROTEIN"/>
    <property type="match status" value="1"/>
</dbReference>
<reference evidence="2 3" key="1">
    <citation type="submission" date="2020-06" db="EMBL/GenBank/DDBJ databases">
        <title>Pseudomonas eucalypticola sp. nov., an endophyte of Eucalyptus dunnii leaves with biocontrol ability of eucalyptus leaf blight.</title>
        <authorList>
            <person name="Liu Y."/>
            <person name="Song Z."/>
            <person name="Zeng H."/>
            <person name="Lu M."/>
            <person name="Wang X."/>
            <person name="Lian X."/>
            <person name="Zhang Q."/>
        </authorList>
    </citation>
    <scope>NUCLEOTIDE SEQUENCE [LARGE SCALE GENOMIC DNA]</scope>
    <source>
        <strain evidence="2 3">NP-1</strain>
    </source>
</reference>
<protein>
    <submittedName>
        <fullName evidence="2">Cyclic nucleotide-binding domain-containing protein</fullName>
    </submittedName>
</protein>
<dbReference type="InterPro" id="IPR018488">
    <property type="entry name" value="cNMP-bd_CS"/>
</dbReference>
<feature type="domain" description="Cyclic nucleotide-binding" evidence="1">
    <location>
        <begin position="151"/>
        <end position="248"/>
    </location>
</feature>
<organism evidence="2 3">
    <name type="scientific">Pseudomonas eucalypticola</name>
    <dbReference type="NCBI Taxonomy" id="2599595"/>
    <lineage>
        <taxon>Bacteria</taxon>
        <taxon>Pseudomonadati</taxon>
        <taxon>Pseudomonadota</taxon>
        <taxon>Gammaproteobacteria</taxon>
        <taxon>Pseudomonadales</taxon>
        <taxon>Pseudomonadaceae</taxon>
        <taxon>Pseudomonas</taxon>
    </lineage>
</organism>
<dbReference type="PANTHER" id="PTHR24567:SF74">
    <property type="entry name" value="HTH-TYPE TRANSCRIPTIONAL REGULATOR ARCR"/>
    <property type="match status" value="1"/>
</dbReference>
<dbReference type="EMBL" id="CP056030">
    <property type="protein sequence ID" value="QKZ03000.1"/>
    <property type="molecule type" value="Genomic_DNA"/>
</dbReference>
<name>A0A7D5D4U3_9PSED</name>
<sequence>MYLFGEQPAYADAWVNRLQGIGPQLLLGVGPEGPALELEPGADLSGLLNDTHLYLIDSGLVQARINQRPLFYLQDGDLLGLYQNRDDMAYHYSSDGALRVVPYARTEVLAHINATPATQELLIEYLTGQATLLCDAITRLKQPEYRASNGFKHVAAGEVLINQGDDADHVFVIIEGRAEAFVDGHKVGDVPKDEIFGAMAVFTHEKRSATVIASEPCTLMIIPREQFLALTQTNPRIAHSLIESMARRIEALNRQVTGLMSGQ</sequence>
<gene>
    <name evidence="2" type="ORF">HWQ56_03990</name>
</gene>
<dbReference type="CDD" id="cd00038">
    <property type="entry name" value="CAP_ED"/>
    <property type="match status" value="1"/>
</dbReference>